<feature type="transmembrane region" description="Helical" evidence="13">
    <location>
        <begin position="39"/>
        <end position="61"/>
    </location>
</feature>
<evidence type="ECO:0000256" key="10">
    <source>
        <dbReference type="ARBA" id="ARBA00023004"/>
    </source>
</evidence>
<dbReference type="HAMAP" id="MF_00548">
    <property type="entry name" value="ZupT"/>
    <property type="match status" value="1"/>
</dbReference>
<evidence type="ECO:0000313" key="15">
    <source>
        <dbReference type="Proteomes" id="UP001314796"/>
    </source>
</evidence>
<evidence type="ECO:0000256" key="11">
    <source>
        <dbReference type="ARBA" id="ARBA00023065"/>
    </source>
</evidence>
<keyword evidence="11 13" id="KW-0406">Ion transport</keyword>
<sequence length="269" mass="28910">MDLSMKTVLFAFGLTLFAGLSTGIGSALAFYTKQTNKKFLSGALGFSAGVMIYVSLVEIFVKARASLESVYGATKGYWITTIAFFGGILVIALIDKFVPSGENPHHLREVNEMNKKNEESELLRMGLFSALAIAIHNFPEGLATFASAIQDPTLGISIAVAVAIHNIPEGIAVSVPIYFATGDRKKAFLYSFASGLSEPLGAMLGYFLLMRFFTESMFGIVFAGVAGIMVYISLDELLPTAEKYGHHHTAIYGLIAGMAVMAVSLLMFA</sequence>
<comment type="function">
    <text evidence="13">Mediates zinc uptake. May also transport other divalent cations.</text>
</comment>
<comment type="caution">
    <text evidence="13">Lacks conserved residue(s) required for the propagation of feature annotation.</text>
</comment>
<keyword evidence="7 13" id="KW-0862">Zinc</keyword>
<name>A0ABS2NTH3_9FIRM</name>
<keyword evidence="3 13" id="KW-0813">Transport</keyword>
<gene>
    <name evidence="13" type="primary">zupT</name>
    <name evidence="14" type="ORF">JOC73_002835</name>
</gene>
<organism evidence="14 15">
    <name type="scientific">Alkaliphilus hydrothermalis</name>
    <dbReference type="NCBI Taxonomy" id="1482730"/>
    <lineage>
        <taxon>Bacteria</taxon>
        <taxon>Bacillati</taxon>
        <taxon>Bacillota</taxon>
        <taxon>Clostridia</taxon>
        <taxon>Peptostreptococcales</taxon>
        <taxon>Natronincolaceae</taxon>
        <taxon>Alkaliphilus</taxon>
    </lineage>
</organism>
<keyword evidence="12 13" id="KW-0472">Membrane</keyword>
<evidence type="ECO:0000256" key="3">
    <source>
        <dbReference type="ARBA" id="ARBA00022448"/>
    </source>
</evidence>
<feature type="binding site" description="M1 metal binding site" evidence="13">
    <location>
        <position position="165"/>
    </location>
    <ligand>
        <name>Zn(2+)</name>
        <dbReference type="ChEBI" id="CHEBI:29105"/>
    </ligand>
</feature>
<keyword evidence="6" id="KW-0479">Metal-binding</keyword>
<reference evidence="14 15" key="1">
    <citation type="submission" date="2021-01" db="EMBL/GenBank/DDBJ databases">
        <title>Genomic Encyclopedia of Type Strains, Phase IV (KMG-IV): sequencing the most valuable type-strain genomes for metagenomic binning, comparative biology and taxonomic classification.</title>
        <authorList>
            <person name="Goeker M."/>
        </authorList>
    </citation>
    <scope>NUCLEOTIDE SEQUENCE [LARGE SCALE GENOMIC DNA]</scope>
    <source>
        <strain evidence="14 15">DSM 25890</strain>
    </source>
</reference>
<evidence type="ECO:0000256" key="8">
    <source>
        <dbReference type="ARBA" id="ARBA00022906"/>
    </source>
</evidence>
<dbReference type="InterPro" id="IPR003689">
    <property type="entry name" value="ZIP"/>
</dbReference>
<evidence type="ECO:0000256" key="9">
    <source>
        <dbReference type="ARBA" id="ARBA00022989"/>
    </source>
</evidence>
<feature type="binding site" description="M1 metal binding site" evidence="13">
    <location>
        <position position="169"/>
    </location>
    <ligand>
        <name>Zn(2+)</name>
        <dbReference type="ChEBI" id="CHEBI:29105"/>
    </ligand>
</feature>
<feature type="binding site" description="M2 metal binding site" evidence="13">
    <location>
        <position position="169"/>
    </location>
    <ligand>
        <name>Fe(2+)</name>
        <dbReference type="ChEBI" id="CHEBI:29033"/>
    </ligand>
</feature>
<protein>
    <recommendedName>
        <fullName evidence="13">Zinc transporter ZupT</fullName>
    </recommendedName>
</protein>
<evidence type="ECO:0000256" key="12">
    <source>
        <dbReference type="ARBA" id="ARBA00023136"/>
    </source>
</evidence>
<keyword evidence="5 13" id="KW-0812">Transmembrane</keyword>
<proteinExistence type="inferred from homology"/>
<accession>A0ABS2NTH3</accession>
<feature type="binding site" description="M2 metal binding site" evidence="13">
    <location>
        <position position="140"/>
    </location>
    <ligand>
        <name>Fe(2+)</name>
        <dbReference type="ChEBI" id="CHEBI:29033"/>
    </ligand>
</feature>
<evidence type="ECO:0000256" key="5">
    <source>
        <dbReference type="ARBA" id="ARBA00022692"/>
    </source>
</evidence>
<comment type="caution">
    <text evidence="14">The sequence shown here is derived from an EMBL/GenBank/DDBJ whole genome shotgun (WGS) entry which is preliminary data.</text>
</comment>
<comment type="subcellular location">
    <subcellularLocation>
        <location evidence="1 13">Cell membrane</location>
        <topology evidence="1 13">Multi-pass membrane protein</topology>
    </subcellularLocation>
</comment>
<feature type="transmembrane region" description="Helical" evidence="13">
    <location>
        <begin position="73"/>
        <end position="94"/>
    </location>
</feature>
<feature type="transmembrane region" description="Helical" evidence="13">
    <location>
        <begin position="154"/>
        <end position="181"/>
    </location>
</feature>
<comment type="catalytic activity">
    <reaction evidence="13">
        <text>Zn(2+)(in) = Zn(2+)(out)</text>
        <dbReference type="Rhea" id="RHEA:29351"/>
        <dbReference type="ChEBI" id="CHEBI:29105"/>
    </reaction>
</comment>
<dbReference type="NCBIfam" id="NF003243">
    <property type="entry name" value="PRK04201.1"/>
    <property type="match status" value="1"/>
</dbReference>
<evidence type="ECO:0000256" key="13">
    <source>
        <dbReference type="HAMAP-Rule" id="MF_00548"/>
    </source>
</evidence>
<evidence type="ECO:0000256" key="7">
    <source>
        <dbReference type="ARBA" id="ARBA00022833"/>
    </source>
</evidence>
<keyword evidence="15" id="KW-1185">Reference proteome</keyword>
<feature type="binding site" description="M2 metal binding site" evidence="13">
    <location>
        <position position="137"/>
    </location>
    <ligand>
        <name>Fe(2+)</name>
        <dbReference type="ChEBI" id="CHEBI:29033"/>
    </ligand>
</feature>
<dbReference type="PANTHER" id="PTHR11040">
    <property type="entry name" value="ZINC/IRON TRANSPORTER"/>
    <property type="match status" value="1"/>
</dbReference>
<keyword evidence="10" id="KW-0408">Iron</keyword>
<evidence type="ECO:0000256" key="2">
    <source>
        <dbReference type="ARBA" id="ARBA00009703"/>
    </source>
</evidence>
<feature type="binding site" description="M2 metal binding site" evidence="13">
    <location>
        <position position="198"/>
    </location>
    <ligand>
        <name>Fe(2+)</name>
        <dbReference type="ChEBI" id="CHEBI:29033"/>
    </ligand>
</feature>
<evidence type="ECO:0000256" key="1">
    <source>
        <dbReference type="ARBA" id="ARBA00004651"/>
    </source>
</evidence>
<feature type="transmembrane region" description="Helical" evidence="13">
    <location>
        <begin position="187"/>
        <end position="209"/>
    </location>
</feature>
<feature type="binding site" description="M2 metal binding site" evidence="13">
    <location>
        <position position="166"/>
    </location>
    <ligand>
        <name>Fe(2+)</name>
        <dbReference type="ChEBI" id="CHEBI:29033"/>
    </ligand>
</feature>
<evidence type="ECO:0000256" key="6">
    <source>
        <dbReference type="ARBA" id="ARBA00022723"/>
    </source>
</evidence>
<dbReference type="EMBL" id="JAFBEE010000029">
    <property type="protein sequence ID" value="MBM7616253.1"/>
    <property type="molecule type" value="Genomic_DNA"/>
</dbReference>
<comment type="similarity">
    <text evidence="2 13">Belongs to the ZIP transporter (TC 2.A.5) family. ZupT subfamily.</text>
</comment>
<dbReference type="Pfam" id="PF02535">
    <property type="entry name" value="Zip"/>
    <property type="match status" value="1"/>
</dbReference>
<keyword evidence="9 13" id="KW-1133">Transmembrane helix</keyword>
<feature type="binding site" description="M1 metal binding site" evidence="13">
    <location>
        <position position="140"/>
    </location>
    <ligand>
        <name>Zn(2+)</name>
        <dbReference type="ChEBI" id="CHEBI:29105"/>
    </ligand>
</feature>
<feature type="transmembrane region" description="Helical" evidence="13">
    <location>
        <begin position="216"/>
        <end position="234"/>
    </location>
</feature>
<keyword evidence="4 13" id="KW-1003">Cell membrane</keyword>
<feature type="transmembrane region" description="Helical" evidence="13">
    <location>
        <begin position="249"/>
        <end position="268"/>
    </location>
</feature>
<keyword evidence="8 13" id="KW-0864">Zinc transport</keyword>
<dbReference type="Proteomes" id="UP001314796">
    <property type="component" value="Unassembled WGS sequence"/>
</dbReference>
<dbReference type="PANTHER" id="PTHR11040:SF205">
    <property type="entry name" value="ZINC TRANSPORTER ZUPT"/>
    <property type="match status" value="1"/>
</dbReference>
<dbReference type="InterPro" id="IPR023498">
    <property type="entry name" value="Zn_transptr_ZupT"/>
</dbReference>
<evidence type="ECO:0000256" key="4">
    <source>
        <dbReference type="ARBA" id="ARBA00022475"/>
    </source>
</evidence>
<evidence type="ECO:0000313" key="14">
    <source>
        <dbReference type="EMBL" id="MBM7616253.1"/>
    </source>
</evidence>